<keyword evidence="2" id="KW-1185">Reference proteome</keyword>
<evidence type="ECO:0000313" key="1">
    <source>
        <dbReference type="EMBL" id="MBK3333041.1"/>
    </source>
</evidence>
<gene>
    <name evidence="1" type="ORF">GWK41_08160</name>
</gene>
<dbReference type="Proteomes" id="UP000772812">
    <property type="component" value="Unassembled WGS sequence"/>
</dbReference>
<name>A0ABS1GJI1_9AQUI</name>
<organism evidence="1 2">
    <name type="scientific">Persephonella atlantica</name>
    <dbReference type="NCBI Taxonomy" id="2699429"/>
    <lineage>
        <taxon>Bacteria</taxon>
        <taxon>Pseudomonadati</taxon>
        <taxon>Aquificota</taxon>
        <taxon>Aquificia</taxon>
        <taxon>Aquificales</taxon>
        <taxon>Hydrogenothermaceae</taxon>
        <taxon>Persephonella</taxon>
    </lineage>
</organism>
<sequence>MNELIELSNKLTSRGLGVKIAKNPVLKKLLWEATSFLPEDVPHYTE</sequence>
<accession>A0ABS1GJI1</accession>
<protein>
    <submittedName>
        <fullName evidence="1">Uncharacterized protein</fullName>
    </submittedName>
</protein>
<dbReference type="RefSeq" id="WP_200674436.1">
    <property type="nucleotide sequence ID" value="NZ_JAACYA010000002.1"/>
</dbReference>
<proteinExistence type="predicted"/>
<evidence type="ECO:0000313" key="2">
    <source>
        <dbReference type="Proteomes" id="UP000772812"/>
    </source>
</evidence>
<reference evidence="1 2" key="1">
    <citation type="journal article" date="2021" name="Syst. Appl. Microbiol.">
        <title>Persephonella atlantica sp. nov.: How to adapt to physico-chemical gradients in high temperature hydrothermal habitats.</title>
        <authorList>
            <person name="Francois D.X."/>
            <person name="Godfroy A."/>
            <person name="Mathien C."/>
            <person name="Aube J."/>
            <person name="Cathalot C."/>
            <person name="Lesongeur F."/>
            <person name="L'Haridon S."/>
            <person name="Philippon X."/>
            <person name="Roussel E.G."/>
        </authorList>
    </citation>
    <scope>NUCLEOTIDE SEQUENCE [LARGE SCALE GENOMIC DNA]</scope>
    <source>
        <strain evidence="1 2">MO1340</strain>
    </source>
</reference>
<dbReference type="EMBL" id="JAACYA010000002">
    <property type="protein sequence ID" value="MBK3333041.1"/>
    <property type="molecule type" value="Genomic_DNA"/>
</dbReference>
<comment type="caution">
    <text evidence="1">The sequence shown here is derived from an EMBL/GenBank/DDBJ whole genome shotgun (WGS) entry which is preliminary data.</text>
</comment>